<proteinExistence type="predicted"/>
<evidence type="ECO:0000313" key="1">
    <source>
        <dbReference type="EMBL" id="CAB4144739.1"/>
    </source>
</evidence>
<gene>
    <name evidence="1" type="ORF">UFOVP454_57</name>
</gene>
<protein>
    <submittedName>
        <fullName evidence="1">Uncharacterized protein</fullName>
    </submittedName>
</protein>
<reference evidence="1" key="1">
    <citation type="submission" date="2020-04" db="EMBL/GenBank/DDBJ databases">
        <authorList>
            <person name="Chiriac C."/>
            <person name="Salcher M."/>
            <person name="Ghai R."/>
            <person name="Kavagutti S V."/>
        </authorList>
    </citation>
    <scope>NUCLEOTIDE SEQUENCE</scope>
</reference>
<name>A0A6J5MME4_9CAUD</name>
<sequence>MIVYGAKRIAGRLLLKRWYRMRSSDKRKRIDQEIKKLRKMWWHFKTRWESNEI</sequence>
<dbReference type="EMBL" id="LR796440">
    <property type="protein sequence ID" value="CAB4144739.1"/>
    <property type="molecule type" value="Genomic_DNA"/>
</dbReference>
<organism evidence="1">
    <name type="scientific">uncultured Caudovirales phage</name>
    <dbReference type="NCBI Taxonomy" id="2100421"/>
    <lineage>
        <taxon>Viruses</taxon>
        <taxon>Duplodnaviria</taxon>
        <taxon>Heunggongvirae</taxon>
        <taxon>Uroviricota</taxon>
        <taxon>Caudoviricetes</taxon>
        <taxon>Peduoviridae</taxon>
        <taxon>Maltschvirus</taxon>
        <taxon>Maltschvirus maltsch</taxon>
    </lineage>
</organism>
<accession>A0A6J5MME4</accession>